<dbReference type="EMBL" id="LUGG01000019">
    <property type="protein sequence ID" value="OBZ68680.1"/>
    <property type="molecule type" value="Genomic_DNA"/>
</dbReference>
<keyword evidence="10" id="KW-1185">Reference proteome</keyword>
<feature type="transmembrane region" description="Helical" evidence="8">
    <location>
        <begin position="207"/>
        <end position="230"/>
    </location>
</feature>
<organism evidence="9 10">
    <name type="scientific">Grifola frondosa</name>
    <name type="common">Maitake</name>
    <name type="synonym">Polyporus frondosus</name>
    <dbReference type="NCBI Taxonomy" id="5627"/>
    <lineage>
        <taxon>Eukaryota</taxon>
        <taxon>Fungi</taxon>
        <taxon>Dikarya</taxon>
        <taxon>Basidiomycota</taxon>
        <taxon>Agaricomycotina</taxon>
        <taxon>Agaricomycetes</taxon>
        <taxon>Polyporales</taxon>
        <taxon>Grifolaceae</taxon>
        <taxon>Grifola</taxon>
    </lineage>
</organism>
<evidence type="ECO:0000256" key="2">
    <source>
        <dbReference type="ARBA" id="ARBA00004394"/>
    </source>
</evidence>
<dbReference type="GO" id="GO:0000139">
    <property type="term" value="C:Golgi membrane"/>
    <property type="evidence" value="ECO:0007669"/>
    <property type="project" value="UniProtKB-SubCell"/>
</dbReference>
<feature type="transmembrane region" description="Helical" evidence="8">
    <location>
        <begin position="38"/>
        <end position="55"/>
    </location>
</feature>
<keyword evidence="4 8" id="KW-1133">Transmembrane helix</keyword>
<protein>
    <submittedName>
        <fullName evidence="9">Zinc transporter ZIP9</fullName>
    </submittedName>
</protein>
<comment type="caution">
    <text evidence="9">The sequence shown here is derived from an EMBL/GenBank/DDBJ whole genome shotgun (WGS) entry which is preliminary data.</text>
</comment>
<evidence type="ECO:0000256" key="7">
    <source>
        <dbReference type="SAM" id="MobiDB-lite"/>
    </source>
</evidence>
<feature type="transmembrane region" description="Helical" evidence="8">
    <location>
        <begin position="6"/>
        <end position="26"/>
    </location>
</feature>
<gene>
    <name evidence="9" type="primary">slc39a9</name>
    <name evidence="9" type="ORF">A0H81_11016</name>
</gene>
<evidence type="ECO:0000313" key="10">
    <source>
        <dbReference type="Proteomes" id="UP000092993"/>
    </source>
</evidence>
<keyword evidence="5" id="KW-0333">Golgi apparatus</keyword>
<evidence type="ECO:0000256" key="8">
    <source>
        <dbReference type="SAM" id="Phobius"/>
    </source>
</evidence>
<dbReference type="InterPro" id="IPR045891">
    <property type="entry name" value="ZIP9"/>
</dbReference>
<dbReference type="GO" id="GO:0006829">
    <property type="term" value="P:zinc ion transport"/>
    <property type="evidence" value="ECO:0007669"/>
    <property type="project" value="InterPro"/>
</dbReference>
<feature type="region of interest" description="Disordered" evidence="7">
    <location>
        <begin position="100"/>
        <end position="119"/>
    </location>
</feature>
<feature type="region of interest" description="Disordered" evidence="7">
    <location>
        <begin position="133"/>
        <end position="157"/>
    </location>
</feature>
<name>A0A1C7LVI1_GRIFR</name>
<dbReference type="OrthoDB" id="19859at2759"/>
<dbReference type="OMA" id="DDFPSIC"/>
<dbReference type="GO" id="GO:0046873">
    <property type="term" value="F:metal ion transmembrane transporter activity"/>
    <property type="evidence" value="ECO:0007669"/>
    <property type="project" value="InterPro"/>
</dbReference>
<feature type="transmembrane region" description="Helical" evidence="8">
    <location>
        <begin position="75"/>
        <end position="92"/>
    </location>
</feature>
<evidence type="ECO:0000313" key="9">
    <source>
        <dbReference type="EMBL" id="OBZ68680.1"/>
    </source>
</evidence>
<keyword evidence="3 8" id="KW-0812">Transmembrane</keyword>
<feature type="transmembrane region" description="Helical" evidence="8">
    <location>
        <begin position="310"/>
        <end position="327"/>
    </location>
</feature>
<dbReference type="InterPro" id="IPR003689">
    <property type="entry name" value="ZIP"/>
</dbReference>
<dbReference type="STRING" id="5627.A0A1C7LVI1"/>
<dbReference type="Pfam" id="PF02535">
    <property type="entry name" value="Zip"/>
    <property type="match status" value="1"/>
</dbReference>
<dbReference type="AlphaFoldDB" id="A0A1C7LVI1"/>
<evidence type="ECO:0000256" key="6">
    <source>
        <dbReference type="ARBA" id="ARBA00023136"/>
    </source>
</evidence>
<accession>A0A1C7LVI1</accession>
<evidence type="ECO:0000256" key="4">
    <source>
        <dbReference type="ARBA" id="ARBA00022989"/>
    </source>
</evidence>
<sequence>MSGLVSVLVMSALLGAAAFGTGMLPLSVAFSKSILAKLSTFGTGLLLGAALGVIIPEGIETLVSLNASSGSQFPTSTIALSLLTGFMFMLVVERFLSRTRTPPPSAQRTQPDQPASPRGVVEFDVELGELERTEGIEHEPSPASSATPAYHYTEPPDAETRTRAYPLTLGLVVHALADGLALGSAALSSADSRVHSGGVALPSGLSIVVFFALIIHKAPTALALTTSLLSTSLPHAECKKHLAIFSAATPLGTLVSYAVLSFFGNSSGSNWPGIALLFSGGTFLYVATVLQPVLGHSSASEDISEKARTFYIILGMLVPYSIGAIFGDDHGHGA</sequence>
<dbReference type="PANTHER" id="PTHR16133">
    <property type="entry name" value="SOLUTE CARRIER FAMILY 39 ZINC TRANSPORTER , MEMBER 9-RELATED"/>
    <property type="match status" value="1"/>
</dbReference>
<comment type="subcellular location">
    <subcellularLocation>
        <location evidence="1">Endomembrane system</location>
        <topology evidence="1">Multi-pass membrane protein</topology>
    </subcellularLocation>
    <subcellularLocation>
        <location evidence="2">Golgi apparatus membrane</location>
    </subcellularLocation>
</comment>
<reference evidence="9 10" key="1">
    <citation type="submission" date="2016-03" db="EMBL/GenBank/DDBJ databases">
        <title>Whole genome sequencing of Grifola frondosa 9006-11.</title>
        <authorList>
            <person name="Min B."/>
            <person name="Park H."/>
            <person name="Kim J.-G."/>
            <person name="Cho H."/>
            <person name="Oh Y.-L."/>
            <person name="Kong W.-S."/>
            <person name="Choi I.-G."/>
        </authorList>
    </citation>
    <scope>NUCLEOTIDE SEQUENCE [LARGE SCALE GENOMIC DNA]</scope>
    <source>
        <strain evidence="9 10">9006-11</strain>
    </source>
</reference>
<dbReference type="PANTHER" id="PTHR16133:SF0">
    <property type="entry name" value="ZINC_IRON REGULATED TRANSPORTER-RELATED PROTEIN 102B, ISOFORM E"/>
    <property type="match status" value="1"/>
</dbReference>
<feature type="transmembrane region" description="Helical" evidence="8">
    <location>
        <begin position="167"/>
        <end position="187"/>
    </location>
</feature>
<evidence type="ECO:0000256" key="5">
    <source>
        <dbReference type="ARBA" id="ARBA00023034"/>
    </source>
</evidence>
<evidence type="ECO:0000256" key="3">
    <source>
        <dbReference type="ARBA" id="ARBA00022692"/>
    </source>
</evidence>
<evidence type="ECO:0000256" key="1">
    <source>
        <dbReference type="ARBA" id="ARBA00004127"/>
    </source>
</evidence>
<keyword evidence="6 8" id="KW-0472">Membrane</keyword>
<feature type="transmembrane region" description="Helical" evidence="8">
    <location>
        <begin position="242"/>
        <end position="264"/>
    </location>
</feature>
<proteinExistence type="predicted"/>
<dbReference type="Proteomes" id="UP000092993">
    <property type="component" value="Unassembled WGS sequence"/>
</dbReference>
<feature type="transmembrane region" description="Helical" evidence="8">
    <location>
        <begin position="270"/>
        <end position="290"/>
    </location>
</feature>